<comment type="caution">
    <text evidence="1">The sequence shown here is derived from an EMBL/GenBank/DDBJ whole genome shotgun (WGS) entry which is preliminary data.</text>
</comment>
<dbReference type="Proteomes" id="UP000801492">
    <property type="component" value="Unassembled WGS sequence"/>
</dbReference>
<accession>A0A8K0C6M7</accession>
<gene>
    <name evidence="1" type="ORF">ILUMI_25902</name>
</gene>
<dbReference type="AlphaFoldDB" id="A0A8K0C6M7"/>
<name>A0A8K0C6M7_IGNLU</name>
<dbReference type="EMBL" id="VTPC01090990">
    <property type="protein sequence ID" value="KAF2880279.1"/>
    <property type="molecule type" value="Genomic_DNA"/>
</dbReference>
<keyword evidence="2" id="KW-1185">Reference proteome</keyword>
<sequence>MSSGFSLNVDKFKSFCLETSRLYVKLHSWYPVSTSLHKIPIHGSEILSEAILPIGQFSEEAQETRISHFPDAPKKHAGYKEDAMVKAATLCEDFETILHQIEGDQTLPTVTHVVEKNPDTNQELAASFYHLVELRGIEKKNSLLKRAASLNF</sequence>
<evidence type="ECO:0000313" key="2">
    <source>
        <dbReference type="Proteomes" id="UP000801492"/>
    </source>
</evidence>
<reference evidence="1" key="1">
    <citation type="submission" date="2019-08" db="EMBL/GenBank/DDBJ databases">
        <title>The genome of the North American firefly Photinus pyralis.</title>
        <authorList>
            <consortium name="Photinus pyralis genome working group"/>
            <person name="Fallon T.R."/>
            <person name="Sander Lower S.E."/>
            <person name="Weng J.-K."/>
        </authorList>
    </citation>
    <scope>NUCLEOTIDE SEQUENCE</scope>
    <source>
        <strain evidence="1">TRF0915ILg1</strain>
        <tissue evidence="1">Whole body</tissue>
    </source>
</reference>
<evidence type="ECO:0000313" key="1">
    <source>
        <dbReference type="EMBL" id="KAF2880279.1"/>
    </source>
</evidence>
<dbReference type="OrthoDB" id="8193306at2759"/>
<protein>
    <submittedName>
        <fullName evidence="1">Uncharacterized protein</fullName>
    </submittedName>
</protein>
<proteinExistence type="predicted"/>
<organism evidence="1 2">
    <name type="scientific">Ignelater luminosus</name>
    <name type="common">Cucubano</name>
    <name type="synonym">Pyrophorus luminosus</name>
    <dbReference type="NCBI Taxonomy" id="2038154"/>
    <lineage>
        <taxon>Eukaryota</taxon>
        <taxon>Metazoa</taxon>
        <taxon>Ecdysozoa</taxon>
        <taxon>Arthropoda</taxon>
        <taxon>Hexapoda</taxon>
        <taxon>Insecta</taxon>
        <taxon>Pterygota</taxon>
        <taxon>Neoptera</taxon>
        <taxon>Endopterygota</taxon>
        <taxon>Coleoptera</taxon>
        <taxon>Polyphaga</taxon>
        <taxon>Elateriformia</taxon>
        <taxon>Elateroidea</taxon>
        <taxon>Elateridae</taxon>
        <taxon>Agrypninae</taxon>
        <taxon>Pyrophorini</taxon>
        <taxon>Ignelater</taxon>
    </lineage>
</organism>